<name>A0A1G4AP74_9PEZI</name>
<accession>A0A1G4AP74</accession>
<comment type="caution">
    <text evidence="1">The sequence shown here is derived from an EMBL/GenBank/DDBJ whole genome shotgun (WGS) entry which is preliminary data.</text>
</comment>
<dbReference type="AlphaFoldDB" id="A0A1G4AP74"/>
<gene>
    <name evidence="1" type="ORF">CORC01_13746</name>
</gene>
<dbReference type="Proteomes" id="UP000176998">
    <property type="component" value="Unassembled WGS sequence"/>
</dbReference>
<sequence length="84" mass="9006">MARMNVGQTFCSETTPMPTPRLARLATLIGRGPYSDGPERAPTPWHTRHLAYHVVTGVTVAKELSIMSHGVQGISPQPALGQNG</sequence>
<evidence type="ECO:0000313" key="2">
    <source>
        <dbReference type="Proteomes" id="UP000176998"/>
    </source>
</evidence>
<evidence type="ECO:0000313" key="1">
    <source>
        <dbReference type="EMBL" id="OHE90969.1"/>
    </source>
</evidence>
<dbReference type="EMBL" id="MJBS01000210">
    <property type="protein sequence ID" value="OHE90969.1"/>
    <property type="molecule type" value="Genomic_DNA"/>
</dbReference>
<proteinExistence type="predicted"/>
<dbReference type="RefSeq" id="XP_022468143.1">
    <property type="nucleotide sequence ID" value="XM_022625362.1"/>
</dbReference>
<protein>
    <submittedName>
        <fullName evidence="1">Uncharacterized protein</fullName>
    </submittedName>
</protein>
<keyword evidence="2" id="KW-1185">Reference proteome</keyword>
<organism evidence="1 2">
    <name type="scientific">Colletotrichum orchidophilum</name>
    <dbReference type="NCBI Taxonomy" id="1209926"/>
    <lineage>
        <taxon>Eukaryota</taxon>
        <taxon>Fungi</taxon>
        <taxon>Dikarya</taxon>
        <taxon>Ascomycota</taxon>
        <taxon>Pezizomycotina</taxon>
        <taxon>Sordariomycetes</taxon>
        <taxon>Hypocreomycetidae</taxon>
        <taxon>Glomerellales</taxon>
        <taxon>Glomerellaceae</taxon>
        <taxon>Colletotrichum</taxon>
    </lineage>
</organism>
<dbReference type="GeneID" id="34566872"/>
<reference evidence="1 2" key="1">
    <citation type="submission" date="2016-09" db="EMBL/GenBank/DDBJ databases">
        <authorList>
            <person name="Capua I."/>
            <person name="De Benedictis P."/>
            <person name="Joannis T."/>
            <person name="Lombin L.H."/>
            <person name="Cattoli G."/>
        </authorList>
    </citation>
    <scope>NUCLEOTIDE SEQUENCE [LARGE SCALE GENOMIC DNA]</scope>
    <source>
        <strain evidence="1 2">IMI 309357</strain>
    </source>
</reference>